<evidence type="ECO:0000313" key="7">
    <source>
        <dbReference type="Proteomes" id="UP000893823"/>
    </source>
</evidence>
<organism evidence="5 6">
    <name type="scientific">Agromyces flavus</name>
    <dbReference type="NCBI Taxonomy" id="589382"/>
    <lineage>
        <taxon>Bacteria</taxon>
        <taxon>Bacillati</taxon>
        <taxon>Actinomycetota</taxon>
        <taxon>Actinomycetes</taxon>
        <taxon>Micrococcales</taxon>
        <taxon>Microbacteriaceae</taxon>
        <taxon>Agromyces</taxon>
    </lineage>
</organism>
<feature type="region of interest" description="Disordered" evidence="2">
    <location>
        <begin position="1"/>
        <end position="22"/>
    </location>
</feature>
<protein>
    <submittedName>
        <fullName evidence="5">NADP-dependent aldehyde dehydrogenase</fullName>
        <ecNumber evidence="4">1.2.1.4</ecNumber>
    </submittedName>
</protein>
<feature type="domain" description="Aldehyde dehydrogenase" evidence="3">
    <location>
        <begin position="5"/>
        <end position="444"/>
    </location>
</feature>
<evidence type="ECO:0000313" key="5">
    <source>
        <dbReference type="EMBL" id="SDT40760.1"/>
    </source>
</evidence>
<dbReference type="EMBL" id="LT629755">
    <property type="protein sequence ID" value="SDT40760.1"/>
    <property type="molecule type" value="Genomic_DNA"/>
</dbReference>
<dbReference type="AlphaFoldDB" id="A0A1H2A4B4"/>
<dbReference type="STRING" id="589382.SAMN04489721_3501"/>
<dbReference type="Proteomes" id="UP000893823">
    <property type="component" value="Unassembled WGS sequence"/>
</dbReference>
<evidence type="ECO:0000256" key="1">
    <source>
        <dbReference type="ARBA" id="ARBA00023002"/>
    </source>
</evidence>
<keyword evidence="1 4" id="KW-0560">Oxidoreductase</keyword>
<accession>A0A1H2A4B4</accession>
<reference evidence="5" key="1">
    <citation type="submission" date="2016-10" db="EMBL/GenBank/DDBJ databases">
        <authorList>
            <person name="de Groot N.N."/>
        </authorList>
    </citation>
    <scope>NUCLEOTIDE SEQUENCE [LARGE SCALE GENOMIC DNA]</scope>
    <source>
        <strain evidence="5">CPCC 202695</strain>
    </source>
</reference>
<dbReference type="EMBL" id="SODL02000002">
    <property type="protein sequence ID" value="MCP2367423.1"/>
    <property type="molecule type" value="Genomic_DNA"/>
</dbReference>
<dbReference type="RefSeq" id="WP_092675287.1">
    <property type="nucleotide sequence ID" value="NZ_BMDN01000002.1"/>
</dbReference>
<evidence type="ECO:0000256" key="2">
    <source>
        <dbReference type="SAM" id="MobiDB-lite"/>
    </source>
</evidence>
<dbReference type="Proteomes" id="UP000199482">
    <property type="component" value="Chromosome I"/>
</dbReference>
<evidence type="ECO:0000313" key="4">
    <source>
        <dbReference type="EMBL" id="MCP2367423.1"/>
    </source>
</evidence>
<dbReference type="Gene3D" id="3.40.605.10">
    <property type="entry name" value="Aldehyde Dehydrogenase, Chain A, domain 1"/>
    <property type="match status" value="1"/>
</dbReference>
<dbReference type="GO" id="GO:0033721">
    <property type="term" value="F:aldehyde dehydrogenase (NADP+) activity"/>
    <property type="evidence" value="ECO:0007669"/>
    <property type="project" value="UniProtKB-EC"/>
</dbReference>
<sequence>MSSTLSTTDPRTGVRSDTGIEATSDEAVDAIVEQALGAAEQLGQHDRAWRADLLDALADALEERRAELVATAEAETGLTPVRLNGELTRTVFQFRLFGQAVREGGYLEAAIDHAGETPMGPQPDVRRMLVPIGPVAVFGSSNFPFAFSVPGGDTASALAAGNPVIAKAHSAHPLTSRACFEAMRDGVARAGGPAGTIGIVFGQAAGSRLVAHEGVAAVGFTGSLGAAEHLRAIIERRPRPIPFYGELQSVNPLIITEEALRVRSEAIATGLAGSITGSAGQLCTKPGVAFVPAGERAARFATQLVSAVGAATPGVLLNDRVVRSFRAAERELEQAGSVESLLGTGGDGAETAEGFAVDARVLRVHAADLSPEHTVEAFGPLVLVVEYDDTDQLLAALRTVPDSLTATLHLEDADQSAVAGILPQLAAAAGRIVFNGYPTGVRVSWAQHHGGPWPATNSFHTSVGITAIRRFLRPLAWQNAPTALLPTELRDEYRGIPRRVDGVLETASAE</sequence>
<name>A0A1H2A4B4_9MICO</name>
<keyword evidence="7" id="KW-1185">Reference proteome</keyword>
<reference evidence="6" key="2">
    <citation type="submission" date="2016-10" db="EMBL/GenBank/DDBJ databases">
        <authorList>
            <person name="Varghese N."/>
            <person name="Submissions S."/>
        </authorList>
    </citation>
    <scope>NUCLEOTIDE SEQUENCE [LARGE SCALE GENOMIC DNA]</scope>
    <source>
        <strain evidence="6">CPCC 202695</strain>
    </source>
</reference>
<dbReference type="InterPro" id="IPR044151">
    <property type="entry name" value="ALDH_KGSADH"/>
</dbReference>
<dbReference type="PANTHER" id="PTHR43353">
    <property type="entry name" value="SUCCINATE-SEMIALDEHYDE DEHYDROGENASE, MITOCHONDRIAL"/>
    <property type="match status" value="1"/>
</dbReference>
<dbReference type="Gene3D" id="3.40.309.10">
    <property type="entry name" value="Aldehyde Dehydrogenase, Chain A, domain 2"/>
    <property type="match status" value="1"/>
</dbReference>
<dbReference type="CDD" id="cd07129">
    <property type="entry name" value="ALDH_KGSADH"/>
    <property type="match status" value="1"/>
</dbReference>
<gene>
    <name evidence="4" type="ORF">BCL57_001577</name>
    <name evidence="5" type="ORF">SAMN04489721_3501</name>
</gene>
<dbReference type="InterPro" id="IPR015590">
    <property type="entry name" value="Aldehyde_DH_dom"/>
</dbReference>
<dbReference type="PANTHER" id="PTHR43353:SF3">
    <property type="entry name" value="ALDEHYDE DEHYDROGENASE-RELATED"/>
    <property type="match status" value="1"/>
</dbReference>
<evidence type="ECO:0000313" key="6">
    <source>
        <dbReference type="Proteomes" id="UP000199482"/>
    </source>
</evidence>
<dbReference type="Pfam" id="PF00171">
    <property type="entry name" value="Aldedh"/>
    <property type="match status" value="1"/>
</dbReference>
<dbReference type="SUPFAM" id="SSF53720">
    <property type="entry name" value="ALDH-like"/>
    <property type="match status" value="1"/>
</dbReference>
<reference evidence="4" key="3">
    <citation type="submission" date="2022-06" db="EMBL/GenBank/DDBJ databases">
        <title>Genomic Encyclopedia of Type Strains, Phase III (KMG-III): the genomes of soil and plant-associated and newly described type strains.</title>
        <authorList>
            <person name="Whitman W."/>
        </authorList>
    </citation>
    <scope>NUCLEOTIDE SEQUENCE</scope>
    <source>
        <strain evidence="4">CPCC 202695</strain>
    </source>
</reference>
<evidence type="ECO:0000259" key="3">
    <source>
        <dbReference type="Pfam" id="PF00171"/>
    </source>
</evidence>
<dbReference type="InterPro" id="IPR016161">
    <property type="entry name" value="Ald_DH/histidinol_DH"/>
</dbReference>
<dbReference type="OrthoDB" id="9770537at2"/>
<dbReference type="InterPro" id="IPR016163">
    <property type="entry name" value="Ald_DH_C"/>
</dbReference>
<feature type="compositionally biased region" description="Polar residues" evidence="2">
    <location>
        <begin position="1"/>
        <end position="10"/>
    </location>
</feature>
<dbReference type="InterPro" id="IPR050740">
    <property type="entry name" value="Aldehyde_DH_Superfamily"/>
</dbReference>
<dbReference type="InterPro" id="IPR016162">
    <property type="entry name" value="Ald_DH_N"/>
</dbReference>
<proteinExistence type="predicted"/>
<dbReference type="EC" id="1.2.1.4" evidence="4"/>